<dbReference type="Gene3D" id="3.40.640.10">
    <property type="entry name" value="Type I PLP-dependent aspartate aminotransferase-like (Major domain)"/>
    <property type="match status" value="1"/>
</dbReference>
<evidence type="ECO:0000313" key="12">
    <source>
        <dbReference type="Proteomes" id="UP000075420"/>
    </source>
</evidence>
<dbReference type="PANTHER" id="PTHR43206">
    <property type="entry name" value="AMINOTRANSFERASE"/>
    <property type="match status" value="1"/>
</dbReference>
<dbReference type="InterPro" id="IPR005814">
    <property type="entry name" value="Aminotrans_3"/>
</dbReference>
<comment type="catalytic activity">
    <reaction evidence="8">
        <text>L-lysine + 2-oxoglutarate = (S)-2-amino-6-oxohexanoate + L-glutamate</text>
        <dbReference type="Rhea" id="RHEA:21200"/>
        <dbReference type="ChEBI" id="CHEBI:16810"/>
        <dbReference type="ChEBI" id="CHEBI:29985"/>
        <dbReference type="ChEBI" id="CHEBI:32551"/>
        <dbReference type="ChEBI" id="CHEBI:58321"/>
        <dbReference type="EC" id="2.6.1.36"/>
    </reaction>
</comment>
<evidence type="ECO:0000256" key="5">
    <source>
        <dbReference type="ARBA" id="ARBA00022679"/>
    </source>
</evidence>
<dbReference type="InterPro" id="IPR015422">
    <property type="entry name" value="PyrdxlP-dep_Trfase_small"/>
</dbReference>
<evidence type="ECO:0000256" key="3">
    <source>
        <dbReference type="ARBA" id="ARBA00013071"/>
    </source>
</evidence>
<dbReference type="EMBL" id="JELY01001724">
    <property type="protein sequence ID" value="KYF54806.1"/>
    <property type="molecule type" value="Genomic_DNA"/>
</dbReference>
<dbReference type="InterPro" id="IPR015424">
    <property type="entry name" value="PyrdxlP-dep_Trfase"/>
</dbReference>
<evidence type="ECO:0000313" key="11">
    <source>
        <dbReference type="EMBL" id="KYF54806.1"/>
    </source>
</evidence>
<dbReference type="SUPFAM" id="SSF53383">
    <property type="entry name" value="PLP-dependent transferases"/>
    <property type="match status" value="1"/>
</dbReference>
<keyword evidence="5 11" id="KW-0808">Transferase</keyword>
<keyword evidence="6 10" id="KW-0663">Pyridoxal phosphate</keyword>
<dbReference type="GO" id="GO:0009450">
    <property type="term" value="P:gamma-aminobutyric acid catabolic process"/>
    <property type="evidence" value="ECO:0007669"/>
    <property type="project" value="TreeGrafter"/>
</dbReference>
<keyword evidence="4 11" id="KW-0032">Aminotransferase</keyword>
<protein>
    <recommendedName>
        <fullName evidence="9">L-lysine-epsilon aminotransferase</fullName>
        <ecNumber evidence="3">2.6.1.36</ecNumber>
    </recommendedName>
    <alternativeName>
        <fullName evidence="7">Lysine 6-aminotransferase</fullName>
    </alternativeName>
</protein>
<dbReference type="AlphaFoldDB" id="A0A150PGN5"/>
<dbReference type="EC" id="2.6.1.36" evidence="3"/>
<evidence type="ECO:0000256" key="4">
    <source>
        <dbReference type="ARBA" id="ARBA00022576"/>
    </source>
</evidence>
<dbReference type="GO" id="GO:0030170">
    <property type="term" value="F:pyridoxal phosphate binding"/>
    <property type="evidence" value="ECO:0007669"/>
    <property type="project" value="InterPro"/>
</dbReference>
<evidence type="ECO:0000256" key="2">
    <source>
        <dbReference type="ARBA" id="ARBA00008954"/>
    </source>
</evidence>
<comment type="caution">
    <text evidence="11">The sequence shown here is derived from an EMBL/GenBank/DDBJ whole genome shotgun (WGS) entry which is preliminary data.</text>
</comment>
<dbReference type="PIRSF" id="PIRSF000521">
    <property type="entry name" value="Transaminase_4ab_Lys_Orn"/>
    <property type="match status" value="1"/>
</dbReference>
<evidence type="ECO:0000256" key="9">
    <source>
        <dbReference type="ARBA" id="ARBA00050040"/>
    </source>
</evidence>
<comment type="cofactor">
    <cofactor evidence="1">
        <name>pyridoxal 5'-phosphate</name>
        <dbReference type="ChEBI" id="CHEBI:597326"/>
    </cofactor>
</comment>
<evidence type="ECO:0000256" key="7">
    <source>
        <dbReference type="ARBA" id="ARBA00030921"/>
    </source>
</evidence>
<dbReference type="Proteomes" id="UP000075420">
    <property type="component" value="Unassembled WGS sequence"/>
</dbReference>
<evidence type="ECO:0000256" key="6">
    <source>
        <dbReference type="ARBA" id="ARBA00022898"/>
    </source>
</evidence>
<proteinExistence type="inferred from homology"/>
<evidence type="ECO:0000256" key="8">
    <source>
        <dbReference type="ARBA" id="ARBA00049125"/>
    </source>
</evidence>
<dbReference type="GO" id="GO:0045484">
    <property type="term" value="F:L-lysine 6-transaminase activity"/>
    <property type="evidence" value="ECO:0007669"/>
    <property type="project" value="UniProtKB-EC"/>
</dbReference>
<evidence type="ECO:0000256" key="1">
    <source>
        <dbReference type="ARBA" id="ARBA00001933"/>
    </source>
</evidence>
<dbReference type="Pfam" id="PF00202">
    <property type="entry name" value="Aminotran_3"/>
    <property type="match status" value="1"/>
</dbReference>
<comment type="similarity">
    <text evidence="2 10">Belongs to the class-III pyridoxal-phosphate-dependent aminotransferase family.</text>
</comment>
<gene>
    <name evidence="11" type="ORF">BE08_29495</name>
</gene>
<organism evidence="11 12">
    <name type="scientific">Sorangium cellulosum</name>
    <name type="common">Polyangium cellulosum</name>
    <dbReference type="NCBI Taxonomy" id="56"/>
    <lineage>
        <taxon>Bacteria</taxon>
        <taxon>Pseudomonadati</taxon>
        <taxon>Myxococcota</taxon>
        <taxon>Polyangia</taxon>
        <taxon>Polyangiales</taxon>
        <taxon>Polyangiaceae</taxon>
        <taxon>Sorangium</taxon>
    </lineage>
</organism>
<accession>A0A150PGN5</accession>
<dbReference type="CDD" id="cd00610">
    <property type="entry name" value="OAT_like"/>
    <property type="match status" value="1"/>
</dbReference>
<dbReference type="InterPro" id="IPR015421">
    <property type="entry name" value="PyrdxlP-dep_Trfase_major"/>
</dbReference>
<dbReference type="Gene3D" id="3.90.1150.10">
    <property type="entry name" value="Aspartate Aminotransferase, domain 1"/>
    <property type="match status" value="1"/>
</dbReference>
<evidence type="ECO:0000256" key="10">
    <source>
        <dbReference type="RuleBase" id="RU003560"/>
    </source>
</evidence>
<dbReference type="FunFam" id="3.40.640.10:FF:000073">
    <property type="entry name" value="Probable 4-aminobutyrate aminotransferase"/>
    <property type="match status" value="1"/>
</dbReference>
<sequence>MNVQPSISPPIPGEPERAAVRTEIPGPASEALRARHHRYQDARPIHFYQDARKSLGNYMVDVDGNVLLDVYGHIAAVPIGYNHPDLLAAWRSGRFDWCAGYRPALGVAPAPEWVDIVEKTLMRVAPKGHARVFTFTTGADAVENALKAAFIHLARRRRGGAQPSDADLTACMLNRQPGVNAFKVISFEGGFHGRSMGALSATRSKPIHKLDIPAFDWPVVPFPANQFPEAEHAEQNRAAEARSLEAVKAAIDAHPDEVAALIVEPIQGEGGDRHASPAFFQALRRLTAERGVAFIVDEVQTCGGGTGALWAHEAWDLPEPPDMVTFSKKMQLGGFYCREELAPSEALRIFNTWLGDPLRGAQLEVILEVIERDRLLENTRATGARLVAGLEDLCRRYPGVLSGARGSGTFAAVDFPHAARRDAALTALRNRGLEVGGSGERTLRFRPALVFAPRHAAEALDTLESVCK</sequence>
<reference evidence="11 12" key="1">
    <citation type="submission" date="2014-02" db="EMBL/GenBank/DDBJ databases">
        <title>The small core and large imbalanced accessory genome model reveals a collaborative survival strategy of Sorangium cellulosum strains in nature.</title>
        <authorList>
            <person name="Han K."/>
            <person name="Peng R."/>
            <person name="Blom J."/>
            <person name="Li Y.-Z."/>
        </authorList>
    </citation>
    <scope>NUCLEOTIDE SEQUENCE [LARGE SCALE GENOMIC DNA]</scope>
    <source>
        <strain evidence="11 12">So0157-25</strain>
    </source>
</reference>
<dbReference type="PANTHER" id="PTHR43206:SF1">
    <property type="entry name" value="4-AMINOBUTYRATE AMINOTRANSFERASE, MITOCHONDRIAL"/>
    <property type="match status" value="1"/>
</dbReference>
<name>A0A150PGN5_SORCE</name>